<protein>
    <recommendedName>
        <fullName evidence="1">Protein FAR1-RELATED SEQUENCE</fullName>
    </recommendedName>
</protein>
<gene>
    <name evidence="6" type="primary">LOC120111742</name>
</gene>
<dbReference type="GO" id="GO:0006355">
    <property type="term" value="P:regulation of DNA-templated transcription"/>
    <property type="evidence" value="ECO:0007669"/>
    <property type="project" value="UniProtKB-UniRule"/>
</dbReference>
<dbReference type="OrthoDB" id="591056at2759"/>
<accession>A0A8B9AQF3</accession>
<evidence type="ECO:0000259" key="4">
    <source>
        <dbReference type="Pfam" id="PF26175"/>
    </source>
</evidence>
<sequence>MSTIPFIDISEGQSKRICPCGSTECYLSEERHEESTRNFSVYEDGDTSIFPYAEQSFNSDNDVYMWYSNFARKNGFSIRRNHLLGGKNHPLGVYWRELVCHSAGKAQPSKVFEVERQRNRKSSRCGCGAKMIISKDIVDGVCQWKVPKFDNVHNHELLKDNEVRFLPAYRDIDVVDQQRIKILSKAGCSIKIIMRVLELEKGLEPGNLPFTNRDVRNLIHSQSYQGLEDDALELLKLCKSLKDQDADFCYDFTVDENQKLQHIICSFGDSVRAYQSFGDVLVFDTTYRGRYNDFKAEFYRLYHLESIEYFEKQWDNMVCQFGLASDRHIGLLFSHRACWALPYLRDFFLARMTTTGRSESINSFLKAFLNARTSLKDFVEQMGIAMSVRNRAGEEAAMHQTYLNPSIKTSMPMEEHASSIFTPYAFELLQNEMVLSYQYAAIEMRAEIYTVRHCTKNDGGRFVTWDQMNEEIHCSCKEFEFSESSKSKGRAQCTNKELQKLISLIRGMPIGNDSTLELKSCPVESLNRDDCQFIRNPEPSKTKGRPKGKRLGGGVEVAKEPRRCHVPNCGGTNHDSRNCPNKKRHIEESIVNSPIKTQKGWK</sequence>
<dbReference type="InterPro" id="IPR058778">
    <property type="entry name" value="HTH_FAR1-11-like"/>
</dbReference>
<keyword evidence="1" id="KW-0863">Zinc-finger</keyword>
<reference evidence="6" key="2">
    <citation type="submission" date="2025-08" db="UniProtKB">
        <authorList>
            <consortium name="RefSeq"/>
        </authorList>
    </citation>
    <scope>IDENTIFICATION</scope>
    <source>
        <tissue evidence="6">Young leaves</tissue>
    </source>
</reference>
<feature type="domain" description="FAR1" evidence="3">
    <location>
        <begin position="66"/>
        <end position="158"/>
    </location>
</feature>
<dbReference type="KEGG" id="pda:120111742"/>
<dbReference type="Proteomes" id="UP000228380">
    <property type="component" value="Chromosome 8"/>
</dbReference>
<keyword evidence="1" id="KW-0862">Zinc</keyword>
<dbReference type="GO" id="GO:0005634">
    <property type="term" value="C:nucleus"/>
    <property type="evidence" value="ECO:0007669"/>
    <property type="project" value="UniProtKB-SubCell"/>
</dbReference>
<dbReference type="Pfam" id="PF03101">
    <property type="entry name" value="FAR1"/>
    <property type="match status" value="1"/>
</dbReference>
<dbReference type="AlphaFoldDB" id="A0A8B9AQF3"/>
<dbReference type="InterPro" id="IPR004330">
    <property type="entry name" value="FAR1_DNA_bnd_dom"/>
</dbReference>
<dbReference type="PANTHER" id="PTHR31669:SF263">
    <property type="entry name" value="PROTEIN FAR1-RELATED SEQUENCE"/>
    <property type="match status" value="1"/>
</dbReference>
<dbReference type="Pfam" id="PF26175">
    <property type="entry name" value="HTH_FAR1"/>
    <property type="match status" value="1"/>
</dbReference>
<reference evidence="5" key="1">
    <citation type="journal article" date="2019" name="Nat. Commun.">
        <title>Genome-wide association mapping of date palm fruit traits.</title>
        <authorList>
            <person name="Hazzouri K.M."/>
            <person name="Gros-Balthazard M."/>
            <person name="Flowers J.M."/>
            <person name="Copetti D."/>
            <person name="Lemansour A."/>
            <person name="Lebrun M."/>
            <person name="Masmoudi K."/>
            <person name="Ferrand S."/>
            <person name="Dhar M.I."/>
            <person name="Fresquez Z.A."/>
            <person name="Rosas U."/>
            <person name="Zhang J."/>
            <person name="Talag J."/>
            <person name="Lee S."/>
            <person name="Kudrna D."/>
            <person name="Powell R.F."/>
            <person name="Leitch I.J."/>
            <person name="Krueger R.R."/>
            <person name="Wing R.A."/>
            <person name="Amiri K.M.A."/>
            <person name="Purugganan M.D."/>
        </authorList>
    </citation>
    <scope>NUCLEOTIDE SEQUENCE [LARGE SCALE GENOMIC DNA]</scope>
    <source>
        <strain evidence="5">cv. Khalas</strain>
    </source>
</reference>
<feature type="region of interest" description="Disordered" evidence="2">
    <location>
        <begin position="535"/>
        <end position="555"/>
    </location>
</feature>
<dbReference type="RefSeq" id="XP_038985554.1">
    <property type="nucleotide sequence ID" value="XM_039129626.1"/>
</dbReference>
<keyword evidence="1" id="KW-0479">Metal-binding</keyword>
<dbReference type="InterPro" id="IPR031052">
    <property type="entry name" value="FHY3/FAR1"/>
</dbReference>
<keyword evidence="1" id="KW-0539">Nucleus</keyword>
<dbReference type="PANTHER" id="PTHR31669">
    <property type="entry name" value="PROTEIN FAR1-RELATED SEQUENCE 10-RELATED"/>
    <property type="match status" value="1"/>
</dbReference>
<feature type="domain" description="FAR1-related sequence 11-like HTH-like" evidence="4">
    <location>
        <begin position="171"/>
        <end position="223"/>
    </location>
</feature>
<comment type="similarity">
    <text evidence="1">Belongs to the FHY3/FAR1 family.</text>
</comment>
<evidence type="ECO:0000313" key="6">
    <source>
        <dbReference type="RefSeq" id="XP_038985554.1"/>
    </source>
</evidence>
<evidence type="ECO:0000259" key="3">
    <source>
        <dbReference type="Pfam" id="PF03101"/>
    </source>
</evidence>
<evidence type="ECO:0000313" key="5">
    <source>
        <dbReference type="Proteomes" id="UP000228380"/>
    </source>
</evidence>
<evidence type="ECO:0000256" key="1">
    <source>
        <dbReference type="RuleBase" id="RU367018"/>
    </source>
</evidence>
<name>A0A8B9AQF3_PHODC</name>
<keyword evidence="5" id="KW-1185">Reference proteome</keyword>
<comment type="function">
    <text evidence="1">Putative transcription activator involved in regulating light control of development.</text>
</comment>
<comment type="subcellular location">
    <subcellularLocation>
        <location evidence="1">Nucleus</location>
    </subcellularLocation>
</comment>
<proteinExistence type="inferred from homology"/>
<organism evidence="5 6">
    <name type="scientific">Phoenix dactylifera</name>
    <name type="common">Date palm</name>
    <dbReference type="NCBI Taxonomy" id="42345"/>
    <lineage>
        <taxon>Eukaryota</taxon>
        <taxon>Viridiplantae</taxon>
        <taxon>Streptophyta</taxon>
        <taxon>Embryophyta</taxon>
        <taxon>Tracheophyta</taxon>
        <taxon>Spermatophyta</taxon>
        <taxon>Magnoliopsida</taxon>
        <taxon>Liliopsida</taxon>
        <taxon>Arecaceae</taxon>
        <taxon>Coryphoideae</taxon>
        <taxon>Phoeniceae</taxon>
        <taxon>Phoenix</taxon>
    </lineage>
</organism>
<evidence type="ECO:0000256" key="2">
    <source>
        <dbReference type="SAM" id="MobiDB-lite"/>
    </source>
</evidence>
<dbReference type="GO" id="GO:0008270">
    <property type="term" value="F:zinc ion binding"/>
    <property type="evidence" value="ECO:0007669"/>
    <property type="project" value="UniProtKB-UniRule"/>
</dbReference>
<dbReference type="GeneID" id="120111742"/>